<keyword evidence="5" id="KW-1185">Reference proteome</keyword>
<dbReference type="OrthoDB" id="6656812at2"/>
<name>A0A1T0CHR8_9GAMM</name>
<evidence type="ECO:0008006" key="6">
    <source>
        <dbReference type="Google" id="ProtNLM"/>
    </source>
</evidence>
<evidence type="ECO:0000256" key="1">
    <source>
        <dbReference type="ARBA" id="ARBA00008490"/>
    </source>
</evidence>
<protein>
    <recommendedName>
        <fullName evidence="6">DUF2057 domain-containing protein</fullName>
    </recommendedName>
</protein>
<dbReference type="EMBL" id="MUYT01000004">
    <property type="protein sequence ID" value="OOS21898.1"/>
    <property type="molecule type" value="Genomic_DNA"/>
</dbReference>
<reference evidence="4 5" key="1">
    <citation type="submission" date="2017-02" db="EMBL/GenBank/DDBJ databases">
        <title>Draft genome sequence of Moraxella lincolnii CCUG 9405T type strain.</title>
        <authorList>
            <person name="Salva-Serra F."/>
            <person name="Engstrom-Jakobsson H."/>
            <person name="Thorell K."/>
            <person name="Jaen-Luchoro D."/>
            <person name="Gonzales-Siles L."/>
            <person name="Karlsson R."/>
            <person name="Yazdan S."/>
            <person name="Boulund F."/>
            <person name="Johnning A."/>
            <person name="Engstrand L."/>
            <person name="Kristiansson E."/>
            <person name="Moore E."/>
        </authorList>
    </citation>
    <scope>NUCLEOTIDE SEQUENCE [LARGE SCALE GENOMIC DNA]</scope>
    <source>
        <strain evidence="4 5">CCUG 9405</strain>
    </source>
</reference>
<dbReference type="PANTHER" id="PTHR38108">
    <property type="entry name" value="UPF0319 PROTEIN YCCT"/>
    <property type="match status" value="1"/>
</dbReference>
<dbReference type="PANTHER" id="PTHR38108:SF1">
    <property type="entry name" value="UPF0319 PROTEIN YCCT"/>
    <property type="match status" value="1"/>
</dbReference>
<dbReference type="InterPro" id="IPR018635">
    <property type="entry name" value="UPF0319"/>
</dbReference>
<feature type="chain" id="PRO_5012729929" description="DUF2057 domain-containing protein" evidence="3">
    <location>
        <begin position="19"/>
        <end position="230"/>
    </location>
</feature>
<dbReference type="AlphaFoldDB" id="A0A1T0CHR8"/>
<accession>A0A1T0CHR8</accession>
<sequence>MKLIAPMSLAVIISVSVAATSAVASVTLAVDDNIKVTAINGQAYNSSPFQKIQRLYTLQPGKHVITARYDRLYELAGDNHDYLKSGHVTLTAELADNQNYQLVMPGQPESYRDAREYAKNPQLAIKQGNKIVASQSVSANTKDTGLLGGLGSAIGGLFGGNSFGNNSAVEANSQAIAAIDNQPASNSMNTVSTQQTFANPANISTLDQFMQLWLQATPDEREKIRQWVSP</sequence>
<evidence type="ECO:0000313" key="4">
    <source>
        <dbReference type="EMBL" id="OOS21898.1"/>
    </source>
</evidence>
<dbReference type="STRING" id="90241.B0682_04695"/>
<proteinExistence type="inferred from homology"/>
<evidence type="ECO:0000256" key="3">
    <source>
        <dbReference type="SAM" id="SignalP"/>
    </source>
</evidence>
<gene>
    <name evidence="4" type="ORF">B0682_04695</name>
</gene>
<keyword evidence="2 3" id="KW-0732">Signal</keyword>
<dbReference type="Pfam" id="PF09829">
    <property type="entry name" value="DUF2057"/>
    <property type="match status" value="1"/>
</dbReference>
<evidence type="ECO:0000256" key="2">
    <source>
        <dbReference type="ARBA" id="ARBA00022729"/>
    </source>
</evidence>
<dbReference type="Proteomes" id="UP000191094">
    <property type="component" value="Unassembled WGS sequence"/>
</dbReference>
<organism evidence="4 5">
    <name type="scientific">Lwoffella lincolnii</name>
    <dbReference type="NCBI Taxonomy" id="90241"/>
    <lineage>
        <taxon>Bacteria</taxon>
        <taxon>Pseudomonadati</taxon>
        <taxon>Pseudomonadota</taxon>
        <taxon>Gammaproteobacteria</taxon>
        <taxon>Moraxellales</taxon>
        <taxon>Moraxellaceae</taxon>
        <taxon>Lwoffella</taxon>
    </lineage>
</organism>
<comment type="similarity">
    <text evidence="1">Belongs to the UPF0319 family.</text>
</comment>
<feature type="signal peptide" evidence="3">
    <location>
        <begin position="1"/>
        <end position="18"/>
    </location>
</feature>
<evidence type="ECO:0000313" key="5">
    <source>
        <dbReference type="Proteomes" id="UP000191094"/>
    </source>
</evidence>
<comment type="caution">
    <text evidence="4">The sequence shown here is derived from an EMBL/GenBank/DDBJ whole genome shotgun (WGS) entry which is preliminary data.</text>
</comment>